<dbReference type="EMBL" id="CM002873">
    <property type="protein sequence ID" value="KFK34962.1"/>
    <property type="molecule type" value="Genomic_DNA"/>
</dbReference>
<dbReference type="AlphaFoldDB" id="A0A087GYL0"/>
<accession>A0A087GYL0</accession>
<name>A0A087GYL0_ARAAL</name>
<keyword evidence="2" id="KW-1185">Reference proteome</keyword>
<proteinExistence type="predicted"/>
<gene>
    <name evidence="1" type="ordered locus">AALP_Aa5g216600</name>
</gene>
<evidence type="ECO:0000313" key="1">
    <source>
        <dbReference type="EMBL" id="KFK34962.1"/>
    </source>
</evidence>
<dbReference type="Gramene" id="KFK34962">
    <property type="protein sequence ID" value="KFK34962"/>
    <property type="gene ID" value="AALP_AA5G216600"/>
</dbReference>
<reference evidence="2" key="1">
    <citation type="journal article" date="2015" name="Nat. Plants">
        <title>Genome expansion of Arabis alpina linked with retrotransposition and reduced symmetric DNA methylation.</title>
        <authorList>
            <person name="Willing E.M."/>
            <person name="Rawat V."/>
            <person name="Mandakova T."/>
            <person name="Maumus F."/>
            <person name="James G.V."/>
            <person name="Nordstroem K.J."/>
            <person name="Becker C."/>
            <person name="Warthmann N."/>
            <person name="Chica C."/>
            <person name="Szarzynska B."/>
            <person name="Zytnicki M."/>
            <person name="Albani M.C."/>
            <person name="Kiefer C."/>
            <person name="Bergonzi S."/>
            <person name="Castaings L."/>
            <person name="Mateos J.L."/>
            <person name="Berns M.C."/>
            <person name="Bujdoso N."/>
            <person name="Piofczyk T."/>
            <person name="de Lorenzo L."/>
            <person name="Barrero-Sicilia C."/>
            <person name="Mateos I."/>
            <person name="Piednoel M."/>
            <person name="Hagmann J."/>
            <person name="Chen-Min-Tao R."/>
            <person name="Iglesias-Fernandez R."/>
            <person name="Schuster S.C."/>
            <person name="Alonso-Blanco C."/>
            <person name="Roudier F."/>
            <person name="Carbonero P."/>
            <person name="Paz-Ares J."/>
            <person name="Davis S.J."/>
            <person name="Pecinka A."/>
            <person name="Quesneville H."/>
            <person name="Colot V."/>
            <person name="Lysak M.A."/>
            <person name="Weigel D."/>
            <person name="Coupland G."/>
            <person name="Schneeberger K."/>
        </authorList>
    </citation>
    <scope>NUCLEOTIDE SEQUENCE [LARGE SCALE GENOMIC DNA]</scope>
    <source>
        <strain evidence="2">cv. Pajares</strain>
    </source>
</reference>
<evidence type="ECO:0000313" key="2">
    <source>
        <dbReference type="Proteomes" id="UP000029120"/>
    </source>
</evidence>
<sequence length="67" mass="7897">MISLESVTGISLQVNTTQEAESINEILRDFIITLERYYEVFGDICITHQDWKYEHGDKFCLYPPLIR</sequence>
<dbReference type="Proteomes" id="UP000029120">
    <property type="component" value="Chromosome 5"/>
</dbReference>
<protein>
    <submittedName>
        <fullName evidence="1">Uncharacterized protein</fullName>
    </submittedName>
</protein>
<organism evidence="1 2">
    <name type="scientific">Arabis alpina</name>
    <name type="common">Alpine rock-cress</name>
    <dbReference type="NCBI Taxonomy" id="50452"/>
    <lineage>
        <taxon>Eukaryota</taxon>
        <taxon>Viridiplantae</taxon>
        <taxon>Streptophyta</taxon>
        <taxon>Embryophyta</taxon>
        <taxon>Tracheophyta</taxon>
        <taxon>Spermatophyta</taxon>
        <taxon>Magnoliopsida</taxon>
        <taxon>eudicotyledons</taxon>
        <taxon>Gunneridae</taxon>
        <taxon>Pentapetalae</taxon>
        <taxon>rosids</taxon>
        <taxon>malvids</taxon>
        <taxon>Brassicales</taxon>
        <taxon>Brassicaceae</taxon>
        <taxon>Arabideae</taxon>
        <taxon>Arabis</taxon>
    </lineage>
</organism>